<dbReference type="CDD" id="cd09854">
    <property type="entry name" value="PIN_VapC-like"/>
    <property type="match status" value="1"/>
</dbReference>
<dbReference type="Proteomes" id="UP001404956">
    <property type="component" value="Unassembled WGS sequence"/>
</dbReference>
<evidence type="ECO:0000256" key="3">
    <source>
        <dbReference type="ARBA" id="ARBA00022722"/>
    </source>
</evidence>
<evidence type="ECO:0000256" key="1">
    <source>
        <dbReference type="ARBA" id="ARBA00001946"/>
    </source>
</evidence>
<sequence length="93" mass="10310">MTTCLDTNVLSALLRNEPGALLWAERLGRARRQGPLLIHASVYAERKRSGGGLPRRLLVDFLIGAHAHTLSAALFTLDPQHYRQAFPDLHVLS</sequence>
<evidence type="ECO:0000256" key="2">
    <source>
        <dbReference type="ARBA" id="ARBA00022649"/>
    </source>
</evidence>
<comment type="caution">
    <text evidence="8">The sequence shown here is derived from an EMBL/GenBank/DDBJ whole genome shotgun (WGS) entry which is preliminary data.</text>
</comment>
<evidence type="ECO:0000313" key="9">
    <source>
        <dbReference type="Proteomes" id="UP001404956"/>
    </source>
</evidence>
<dbReference type="EMBL" id="BAABRV010000005">
    <property type="protein sequence ID" value="GAA5533881.1"/>
    <property type="molecule type" value="Genomic_DNA"/>
</dbReference>
<dbReference type="InterPro" id="IPR050556">
    <property type="entry name" value="Type_II_TA_system_RNase"/>
</dbReference>
<keyword evidence="5" id="KW-0378">Hydrolase</keyword>
<comment type="similarity">
    <text evidence="7">Belongs to the PINc/VapC protein family.</text>
</comment>
<comment type="cofactor">
    <cofactor evidence="1">
        <name>Mg(2+)</name>
        <dbReference type="ChEBI" id="CHEBI:18420"/>
    </cofactor>
</comment>
<keyword evidence="3" id="KW-0540">Nuclease</keyword>
<keyword evidence="9" id="KW-1185">Reference proteome</keyword>
<evidence type="ECO:0008006" key="10">
    <source>
        <dbReference type="Google" id="ProtNLM"/>
    </source>
</evidence>
<evidence type="ECO:0000256" key="4">
    <source>
        <dbReference type="ARBA" id="ARBA00022723"/>
    </source>
</evidence>
<proteinExistence type="inferred from homology"/>
<dbReference type="PANTHER" id="PTHR33653">
    <property type="entry name" value="RIBONUCLEASE VAPC2"/>
    <property type="match status" value="1"/>
</dbReference>
<keyword evidence="4" id="KW-0479">Metal-binding</keyword>
<reference evidence="8 9" key="1">
    <citation type="submission" date="2024-02" db="EMBL/GenBank/DDBJ databases">
        <title>Deinococcus aluminii NBRC 112889.</title>
        <authorList>
            <person name="Ichikawa N."/>
            <person name="Katano-Makiyama Y."/>
            <person name="Hidaka K."/>
        </authorList>
    </citation>
    <scope>NUCLEOTIDE SEQUENCE [LARGE SCALE GENOMIC DNA]</scope>
    <source>
        <strain evidence="8 9">NBRC 112889</strain>
    </source>
</reference>
<gene>
    <name evidence="8" type="ORF">Dalu01_02289</name>
</gene>
<evidence type="ECO:0000256" key="6">
    <source>
        <dbReference type="ARBA" id="ARBA00022842"/>
    </source>
</evidence>
<evidence type="ECO:0000256" key="5">
    <source>
        <dbReference type="ARBA" id="ARBA00022801"/>
    </source>
</evidence>
<dbReference type="SUPFAM" id="SSF88723">
    <property type="entry name" value="PIN domain-like"/>
    <property type="match status" value="1"/>
</dbReference>
<dbReference type="InterPro" id="IPR029060">
    <property type="entry name" value="PIN-like_dom_sf"/>
</dbReference>
<evidence type="ECO:0000256" key="7">
    <source>
        <dbReference type="ARBA" id="ARBA00038093"/>
    </source>
</evidence>
<name>A0ABP9XET8_9DEIO</name>
<organism evidence="8 9">
    <name type="scientific">Deinococcus aluminii</name>
    <dbReference type="NCBI Taxonomy" id="1656885"/>
    <lineage>
        <taxon>Bacteria</taxon>
        <taxon>Thermotogati</taxon>
        <taxon>Deinococcota</taxon>
        <taxon>Deinococci</taxon>
        <taxon>Deinococcales</taxon>
        <taxon>Deinococcaceae</taxon>
        <taxon>Deinococcus</taxon>
    </lineage>
</organism>
<evidence type="ECO:0000313" key="8">
    <source>
        <dbReference type="EMBL" id="GAA5533881.1"/>
    </source>
</evidence>
<keyword evidence="6" id="KW-0460">Magnesium</keyword>
<dbReference type="PANTHER" id="PTHR33653:SF1">
    <property type="entry name" value="RIBONUCLEASE VAPC2"/>
    <property type="match status" value="1"/>
</dbReference>
<keyword evidence="2" id="KW-1277">Toxin-antitoxin system</keyword>
<accession>A0ABP9XET8</accession>
<dbReference type="RefSeq" id="WP_345454698.1">
    <property type="nucleotide sequence ID" value="NZ_BAABRV010000005.1"/>
</dbReference>
<protein>
    <recommendedName>
        <fullName evidence="10">Type II toxin-antitoxin system VapC family toxin</fullName>
    </recommendedName>
</protein>